<dbReference type="SUPFAM" id="SSF53448">
    <property type="entry name" value="Nucleotide-diphospho-sugar transferases"/>
    <property type="match status" value="1"/>
</dbReference>
<sequence>MSPDMRIGVVAFGTTLDDRGFRDFSSQLRTLRASAEAHGVDFLNYTFSDLRKEISGTPFQDFPKFKKGVGAWFWKPIAVDHFLKLNSYDYLIYLDADCQLHSNPEQVIKSLPKDFEIAGFKINSTIGEWTLPRVLKRLSAGEFGNYPMFTAGILIVKNSELAREYLGVWRDAMNDPRVLMELPFERNSRIHRHDQSVLSILVAKKRIIIEPMGSGFFSSGIESTQSDLKGAWVSTGSITNDQSVKNKRLTITRIWKAGTVRLAPGRDLIFWASFYSALLKKFLCK</sequence>
<gene>
    <name evidence="1" type="ORF">A1sIA79_00190</name>
</gene>
<proteinExistence type="predicted"/>
<reference evidence="1 2" key="1">
    <citation type="submission" date="2016-07" db="EMBL/GenBank/DDBJ databases">
        <title>High microdiversification within the ubiquitous acI lineage of Actinobacteria.</title>
        <authorList>
            <person name="Neuenschwander S.M."/>
            <person name="Salcher M."/>
            <person name="Ghai R."/>
            <person name="Pernthaler J."/>
        </authorList>
    </citation>
    <scope>NUCLEOTIDE SEQUENCE [LARGE SCALE GENOMIC DNA]</scope>
    <source>
        <strain evidence="1">MMS-IA-79</strain>
    </source>
</reference>
<keyword evidence="2" id="KW-1185">Reference proteome</keyword>
<evidence type="ECO:0000313" key="2">
    <source>
        <dbReference type="Proteomes" id="UP000217177"/>
    </source>
</evidence>
<evidence type="ECO:0008006" key="3">
    <source>
        <dbReference type="Google" id="ProtNLM"/>
    </source>
</evidence>
<evidence type="ECO:0000313" key="1">
    <source>
        <dbReference type="EMBL" id="ASY16700.1"/>
    </source>
</evidence>
<dbReference type="Proteomes" id="UP000217177">
    <property type="component" value="Chromosome"/>
</dbReference>
<dbReference type="RefSeq" id="WP_095674251.1">
    <property type="nucleotide sequence ID" value="NZ_CP016774.1"/>
</dbReference>
<dbReference type="Gene3D" id="3.90.550.10">
    <property type="entry name" value="Spore Coat Polysaccharide Biosynthesis Protein SpsA, Chain A"/>
    <property type="match status" value="1"/>
</dbReference>
<protein>
    <recommendedName>
        <fullName evidence="3">Glycosyltransferase</fullName>
    </recommendedName>
</protein>
<organism evidence="1 2">
    <name type="scientific">Candidatus Planktophila versatilis</name>
    <dbReference type="NCBI Taxonomy" id="1884905"/>
    <lineage>
        <taxon>Bacteria</taxon>
        <taxon>Bacillati</taxon>
        <taxon>Actinomycetota</taxon>
        <taxon>Actinomycetes</taxon>
        <taxon>Candidatus Nanopelagicales</taxon>
        <taxon>Candidatus Nanopelagicaceae</taxon>
        <taxon>Candidatus Planktophila</taxon>
    </lineage>
</organism>
<name>A0ABN5BA33_9ACTN</name>
<accession>A0ABN5BA33</accession>
<dbReference type="EMBL" id="CP016774">
    <property type="protein sequence ID" value="ASY16700.1"/>
    <property type="molecule type" value="Genomic_DNA"/>
</dbReference>
<dbReference type="InterPro" id="IPR029044">
    <property type="entry name" value="Nucleotide-diphossugar_trans"/>
</dbReference>